<dbReference type="Gene3D" id="2.170.270.10">
    <property type="entry name" value="SET domain"/>
    <property type="match status" value="1"/>
</dbReference>
<evidence type="ECO:0000313" key="10">
    <source>
        <dbReference type="EMBL" id="GMT05833.1"/>
    </source>
</evidence>
<keyword evidence="2" id="KW-0158">Chromosome</keyword>
<dbReference type="InterPro" id="IPR001214">
    <property type="entry name" value="SET_dom"/>
</dbReference>
<keyword evidence="5" id="KW-0949">S-adenosyl-L-methionine</keyword>
<dbReference type="Proteomes" id="UP001432027">
    <property type="component" value="Unassembled WGS sequence"/>
</dbReference>
<feature type="compositionally biased region" description="Polar residues" evidence="8">
    <location>
        <begin position="474"/>
        <end position="490"/>
    </location>
</feature>
<comment type="subcellular location">
    <subcellularLocation>
        <location evidence="1">Chromosome</location>
    </subcellularLocation>
</comment>
<evidence type="ECO:0000313" key="11">
    <source>
        <dbReference type="Proteomes" id="UP001432027"/>
    </source>
</evidence>
<evidence type="ECO:0000256" key="8">
    <source>
        <dbReference type="SAM" id="MobiDB-lite"/>
    </source>
</evidence>
<dbReference type="AlphaFoldDB" id="A0AAV5UHP7"/>
<evidence type="ECO:0000256" key="5">
    <source>
        <dbReference type="ARBA" id="ARBA00022691"/>
    </source>
</evidence>
<dbReference type="PROSITE" id="PS50280">
    <property type="entry name" value="SET"/>
    <property type="match status" value="1"/>
</dbReference>
<keyword evidence="11" id="KW-1185">Reference proteome</keyword>
<dbReference type="PANTHER" id="PTHR46223:SF3">
    <property type="entry name" value="HISTONE-LYSINE N-METHYLTRANSFERASE SET-23"/>
    <property type="match status" value="1"/>
</dbReference>
<feature type="compositionally biased region" description="Basic and acidic residues" evidence="8">
    <location>
        <begin position="406"/>
        <end position="420"/>
    </location>
</feature>
<gene>
    <name evidence="10" type="ORF">PENTCL1PPCAC_28007</name>
</gene>
<dbReference type="GO" id="GO:0046872">
    <property type="term" value="F:metal ion binding"/>
    <property type="evidence" value="ECO:0007669"/>
    <property type="project" value="UniProtKB-KW"/>
</dbReference>
<evidence type="ECO:0000256" key="2">
    <source>
        <dbReference type="ARBA" id="ARBA00022454"/>
    </source>
</evidence>
<evidence type="ECO:0000256" key="1">
    <source>
        <dbReference type="ARBA" id="ARBA00004286"/>
    </source>
</evidence>
<reference evidence="10" key="1">
    <citation type="submission" date="2023-10" db="EMBL/GenBank/DDBJ databases">
        <title>Genome assembly of Pristionchus species.</title>
        <authorList>
            <person name="Yoshida K."/>
            <person name="Sommer R.J."/>
        </authorList>
    </citation>
    <scope>NUCLEOTIDE SEQUENCE</scope>
    <source>
        <strain evidence="10">RS0144</strain>
    </source>
</reference>
<proteinExistence type="predicted"/>
<feature type="compositionally biased region" description="Basic and acidic residues" evidence="8">
    <location>
        <begin position="26"/>
        <end position="54"/>
    </location>
</feature>
<protein>
    <recommendedName>
        <fullName evidence="9">SET domain-containing protein</fullName>
    </recommendedName>
</protein>
<dbReference type="GO" id="GO:0032259">
    <property type="term" value="P:methylation"/>
    <property type="evidence" value="ECO:0007669"/>
    <property type="project" value="UniProtKB-KW"/>
</dbReference>
<dbReference type="SMART" id="SM00317">
    <property type="entry name" value="SET"/>
    <property type="match status" value="1"/>
</dbReference>
<dbReference type="EMBL" id="BTSX01000006">
    <property type="protein sequence ID" value="GMT05833.1"/>
    <property type="molecule type" value="Genomic_DNA"/>
</dbReference>
<keyword evidence="7" id="KW-0862">Zinc</keyword>
<feature type="region of interest" description="Disordered" evidence="8">
    <location>
        <begin position="20"/>
        <end position="79"/>
    </location>
</feature>
<keyword evidence="6" id="KW-0479">Metal-binding</keyword>
<name>A0AAV5UHP7_9BILA</name>
<evidence type="ECO:0000256" key="3">
    <source>
        <dbReference type="ARBA" id="ARBA00022603"/>
    </source>
</evidence>
<feature type="region of interest" description="Disordered" evidence="8">
    <location>
        <begin position="164"/>
        <end position="191"/>
    </location>
</feature>
<feature type="domain" description="SET" evidence="9">
    <location>
        <begin position="944"/>
        <end position="1070"/>
    </location>
</feature>
<evidence type="ECO:0000256" key="4">
    <source>
        <dbReference type="ARBA" id="ARBA00022679"/>
    </source>
</evidence>
<feature type="compositionally biased region" description="Low complexity" evidence="8">
    <location>
        <begin position="164"/>
        <end position="175"/>
    </location>
</feature>
<dbReference type="SUPFAM" id="SSF82199">
    <property type="entry name" value="SET domain"/>
    <property type="match status" value="1"/>
</dbReference>
<evidence type="ECO:0000259" key="9">
    <source>
        <dbReference type="PROSITE" id="PS50280"/>
    </source>
</evidence>
<dbReference type="GO" id="GO:0005694">
    <property type="term" value="C:chromosome"/>
    <property type="evidence" value="ECO:0007669"/>
    <property type="project" value="UniProtKB-SubCell"/>
</dbReference>
<evidence type="ECO:0000256" key="7">
    <source>
        <dbReference type="ARBA" id="ARBA00022833"/>
    </source>
</evidence>
<dbReference type="Pfam" id="PF00856">
    <property type="entry name" value="SET"/>
    <property type="match status" value="1"/>
</dbReference>
<feature type="non-terminal residue" evidence="10">
    <location>
        <position position="1"/>
    </location>
</feature>
<keyword evidence="4" id="KW-0808">Transferase</keyword>
<feature type="compositionally biased region" description="Low complexity" evidence="8">
    <location>
        <begin position="316"/>
        <end position="332"/>
    </location>
</feature>
<feature type="region of interest" description="Disordered" evidence="8">
    <location>
        <begin position="299"/>
        <end position="490"/>
    </location>
</feature>
<dbReference type="GO" id="GO:0008168">
    <property type="term" value="F:methyltransferase activity"/>
    <property type="evidence" value="ECO:0007669"/>
    <property type="project" value="UniProtKB-KW"/>
</dbReference>
<feature type="region of interest" description="Disordered" evidence="8">
    <location>
        <begin position="502"/>
        <end position="521"/>
    </location>
</feature>
<accession>A0AAV5UHP7</accession>
<sequence length="1090" mass="121855">LRDWLRTWRQVEPELQSEKMQLAAREANRLSDHRLSSKSSDRLSERKSQRERKNPVRLSPSPTLKEDDTNGQEMSQDSTVALPAPAAVRPYHQLQPRHKGRFAGAAVPLGSSSQSAKVTFAPAAVPALPVQQAMTNKRSVSRVRGMHAVAKSEQLVAASLQKSSAAASSSTISPAKRVRPPGKKSPVIVTKAKKGKSVLLARIEKMRTSQKASQKKSPSRAQKDQKGDVTEDNVPIVKQSRVHSSTTAQARPPCVDNDSLANFNDSVSPRRFMHHRAAAASTPSCAVDDDSDEEYAIPPHSRVQQASTQDRHARSKAPSASPARAPTTLPASISRSPPRVSKRRGAVISQSEDKSSDDSDEDVALPTDRLSKRVTASAAHSALAPISQAPERKSRRAAAAAATARLADDGMNGDHDELIRRASPSSPRSPPRRSNSRNRSESKSKKNQRKRLASSIDSATPIAKKEKNEEPSKANCTQRASSRLAPYSSTILPRSKLSRIAAVVSKKSPSSSDSKQDQMIRPKRMNREVNKIVGEAAQKAQIKTEATITKKKIARPLKKKDMTEEEVAQMVMNKVCPSIDRSSGDHWDGTEAHRQRLEAEVKDEGTMEDYRHIYKKNFEKELVKEFEKRSMPVQKTLADRLFWRMQLNMDTPNSLTHPSKSCAKLWTRKKGDPWPVEEFKSVLRFIQIGALCEPCINPFKFTTGQLKGKNCTCPKPLSPKWKAVKVAPSMQLANGQTKEMKRCELWDAQFTTALKTIKEGVKRRLISEIGEAEFKKKYPFHNVALSKRQDQFGKDVFAEAKELNKVRRAANQCPSFILCWTKDTSGSINMPQEWIEDQKSVLSDGSRDHLRVLRKNQRKLTETSCSKDCLTQGHRCCEKSFRCTMTLNKDNLLQSQEGLFPCGIEGRGIPRMSWEKDMSVCACDEFCKCGKKCPKRTVQRGPQKMIILFRTDDRGWSIRTAERLARGEYIFSFAGVIMNQEEVKKTKQNSAMFFDLSPPKGGYTGVGTKPVLTITTCLKANEFKYINHSCCPNAIVARVYSRKWGEALHSIALFARQTLEEYSEIVYDYYHPLNVFPFACKCKSYACRGC</sequence>
<dbReference type="InterPro" id="IPR050973">
    <property type="entry name" value="H3K9_Histone-Lys_N-MTase"/>
</dbReference>
<keyword evidence="3" id="KW-0489">Methyltransferase</keyword>
<organism evidence="10 11">
    <name type="scientific">Pristionchus entomophagus</name>
    <dbReference type="NCBI Taxonomy" id="358040"/>
    <lineage>
        <taxon>Eukaryota</taxon>
        <taxon>Metazoa</taxon>
        <taxon>Ecdysozoa</taxon>
        <taxon>Nematoda</taxon>
        <taxon>Chromadorea</taxon>
        <taxon>Rhabditida</taxon>
        <taxon>Rhabditina</taxon>
        <taxon>Diplogasteromorpha</taxon>
        <taxon>Diplogasteroidea</taxon>
        <taxon>Neodiplogasteridae</taxon>
        <taxon>Pristionchus</taxon>
    </lineage>
</organism>
<feature type="compositionally biased region" description="Basic and acidic residues" evidence="8">
    <location>
        <begin position="463"/>
        <end position="472"/>
    </location>
</feature>
<comment type="caution">
    <text evidence="10">The sequence shown here is derived from an EMBL/GenBank/DDBJ whole genome shotgun (WGS) entry which is preliminary data.</text>
</comment>
<dbReference type="InterPro" id="IPR046341">
    <property type="entry name" value="SET_dom_sf"/>
</dbReference>
<dbReference type="PANTHER" id="PTHR46223">
    <property type="entry name" value="HISTONE-LYSINE N-METHYLTRANSFERASE SUV39H"/>
    <property type="match status" value="1"/>
</dbReference>
<evidence type="ECO:0000256" key="6">
    <source>
        <dbReference type="ARBA" id="ARBA00022723"/>
    </source>
</evidence>
<feature type="region of interest" description="Disordered" evidence="8">
    <location>
        <begin position="206"/>
        <end position="262"/>
    </location>
</feature>